<dbReference type="AlphaFoldDB" id="E9HW22"/>
<dbReference type="Pfam" id="PF03372">
    <property type="entry name" value="Exo_endo_phos"/>
    <property type="match status" value="1"/>
</dbReference>
<dbReference type="PANTHER" id="PTHR33273:SF4">
    <property type="entry name" value="ENDONUCLEASE_EXONUCLEASE_PHOSPHATASE DOMAIN-CONTAINING PROTEIN"/>
    <property type="match status" value="1"/>
</dbReference>
<evidence type="ECO:0000256" key="1">
    <source>
        <dbReference type="SAM" id="MobiDB-lite"/>
    </source>
</evidence>
<dbReference type="Proteomes" id="UP000000305">
    <property type="component" value="Unassembled WGS sequence"/>
</dbReference>
<dbReference type="PANTHER" id="PTHR33273">
    <property type="entry name" value="DOMAIN-CONTAINING PROTEIN, PUTATIVE-RELATED"/>
    <property type="match status" value="1"/>
</dbReference>
<dbReference type="PhylomeDB" id="E9HW22"/>
<protein>
    <recommendedName>
        <fullName evidence="2">Endonuclease/exonuclease/phosphatase domain-containing protein</fullName>
    </recommendedName>
</protein>
<feature type="region of interest" description="Disordered" evidence="1">
    <location>
        <begin position="179"/>
        <end position="200"/>
    </location>
</feature>
<dbReference type="GO" id="GO:0003824">
    <property type="term" value="F:catalytic activity"/>
    <property type="evidence" value="ECO:0007669"/>
    <property type="project" value="InterPro"/>
</dbReference>
<dbReference type="EMBL" id="GL732888">
    <property type="protein sequence ID" value="EFX64050.1"/>
    <property type="molecule type" value="Genomic_DNA"/>
</dbReference>
<dbReference type="InterPro" id="IPR036691">
    <property type="entry name" value="Endo/exonu/phosph_ase_sf"/>
</dbReference>
<dbReference type="HOGENOM" id="CLU_742405_0_0_1"/>
<dbReference type="Gene3D" id="3.60.10.10">
    <property type="entry name" value="Endonuclease/exonuclease/phosphatase"/>
    <property type="match status" value="1"/>
</dbReference>
<dbReference type="OrthoDB" id="8042915at2759"/>
<evidence type="ECO:0000259" key="2">
    <source>
        <dbReference type="Pfam" id="PF03372"/>
    </source>
</evidence>
<keyword evidence="4" id="KW-1185">Reference proteome</keyword>
<dbReference type="KEGG" id="dpx:DAPPUDRAFT_334639"/>
<sequence>MLCSQKFVNCSSPDHFSDSKTCLAFLDLSALIKFSIDNDISIKEAHSQIGKTYSAATSRHPISPTPMEIPQGELTRLKTDIRNLQEELTALKRDTITPIEEKVNKIFADTDSTNKRLDKSEESITARLDQLVNLITSRLPPKTADHSVVPEDDVMESTSASIKRPAQPVSQILTRRNYASQTPSKTPITATRPKRQKPTMPNITCIQWNSRGLTKARLEEFRNFLSTSTPSIVLVCETFWNNNFSVKFRSYNVINKNRADRHGGGVAILINKSIPFTSLNITNSDSIDAVGISIHTNDLGPIDIISAYCPRTSDCTKEDLSRLIERDNHFLLGGDFNAHRGERSHHSPPNKSGKSIYRTLLESQQATLITPTP</sequence>
<dbReference type="SUPFAM" id="SSF56219">
    <property type="entry name" value="DNase I-like"/>
    <property type="match status" value="1"/>
</dbReference>
<reference evidence="3 4" key="1">
    <citation type="journal article" date="2011" name="Science">
        <title>The ecoresponsive genome of Daphnia pulex.</title>
        <authorList>
            <person name="Colbourne J.K."/>
            <person name="Pfrender M.E."/>
            <person name="Gilbert D."/>
            <person name="Thomas W.K."/>
            <person name="Tucker A."/>
            <person name="Oakley T.H."/>
            <person name="Tokishita S."/>
            <person name="Aerts A."/>
            <person name="Arnold G.J."/>
            <person name="Basu M.K."/>
            <person name="Bauer D.J."/>
            <person name="Caceres C.E."/>
            <person name="Carmel L."/>
            <person name="Casola C."/>
            <person name="Choi J.H."/>
            <person name="Detter J.C."/>
            <person name="Dong Q."/>
            <person name="Dusheyko S."/>
            <person name="Eads B.D."/>
            <person name="Frohlich T."/>
            <person name="Geiler-Samerotte K.A."/>
            <person name="Gerlach D."/>
            <person name="Hatcher P."/>
            <person name="Jogdeo S."/>
            <person name="Krijgsveld J."/>
            <person name="Kriventseva E.V."/>
            <person name="Kultz D."/>
            <person name="Laforsch C."/>
            <person name="Lindquist E."/>
            <person name="Lopez J."/>
            <person name="Manak J.R."/>
            <person name="Muller J."/>
            <person name="Pangilinan J."/>
            <person name="Patwardhan R.P."/>
            <person name="Pitluck S."/>
            <person name="Pritham E.J."/>
            <person name="Rechtsteiner A."/>
            <person name="Rho M."/>
            <person name="Rogozin I.B."/>
            <person name="Sakarya O."/>
            <person name="Salamov A."/>
            <person name="Schaack S."/>
            <person name="Shapiro H."/>
            <person name="Shiga Y."/>
            <person name="Skalitzky C."/>
            <person name="Smith Z."/>
            <person name="Souvorov A."/>
            <person name="Sung W."/>
            <person name="Tang Z."/>
            <person name="Tsuchiya D."/>
            <person name="Tu H."/>
            <person name="Vos H."/>
            <person name="Wang M."/>
            <person name="Wolf Y.I."/>
            <person name="Yamagata H."/>
            <person name="Yamada T."/>
            <person name="Ye Y."/>
            <person name="Shaw J.R."/>
            <person name="Andrews J."/>
            <person name="Crease T.J."/>
            <person name="Tang H."/>
            <person name="Lucas S.M."/>
            <person name="Robertson H.M."/>
            <person name="Bork P."/>
            <person name="Koonin E.V."/>
            <person name="Zdobnov E.M."/>
            <person name="Grigoriev I.V."/>
            <person name="Lynch M."/>
            <person name="Boore J.L."/>
        </authorList>
    </citation>
    <scope>NUCLEOTIDE SEQUENCE [LARGE SCALE GENOMIC DNA]</scope>
</reference>
<evidence type="ECO:0000313" key="4">
    <source>
        <dbReference type="Proteomes" id="UP000000305"/>
    </source>
</evidence>
<dbReference type="InterPro" id="IPR005135">
    <property type="entry name" value="Endo/exonuclease/phosphatase"/>
</dbReference>
<accession>E9HW22</accession>
<gene>
    <name evidence="3" type="ORF">DAPPUDRAFT_334639</name>
</gene>
<feature type="compositionally biased region" description="Polar residues" evidence="1">
    <location>
        <begin position="179"/>
        <end position="189"/>
    </location>
</feature>
<proteinExistence type="predicted"/>
<organism evidence="3 4">
    <name type="scientific">Daphnia pulex</name>
    <name type="common">Water flea</name>
    <dbReference type="NCBI Taxonomy" id="6669"/>
    <lineage>
        <taxon>Eukaryota</taxon>
        <taxon>Metazoa</taxon>
        <taxon>Ecdysozoa</taxon>
        <taxon>Arthropoda</taxon>
        <taxon>Crustacea</taxon>
        <taxon>Branchiopoda</taxon>
        <taxon>Diplostraca</taxon>
        <taxon>Cladocera</taxon>
        <taxon>Anomopoda</taxon>
        <taxon>Daphniidae</taxon>
        <taxon>Daphnia</taxon>
    </lineage>
</organism>
<dbReference type="InParanoid" id="E9HW22"/>
<name>E9HW22_DAPPU</name>
<feature type="domain" description="Endonuclease/exonuclease/phosphatase" evidence="2">
    <location>
        <begin position="206"/>
        <end position="355"/>
    </location>
</feature>
<evidence type="ECO:0000313" key="3">
    <source>
        <dbReference type="EMBL" id="EFX64050.1"/>
    </source>
</evidence>